<accession>A0A553PT11</accession>
<evidence type="ECO:0000256" key="1">
    <source>
        <dbReference type="ARBA" id="ARBA00038349"/>
    </source>
</evidence>
<dbReference type="Gene3D" id="3.30.200.20">
    <property type="entry name" value="Phosphorylase Kinase, domain 1"/>
    <property type="match status" value="1"/>
</dbReference>
<proteinExistence type="inferred from homology"/>
<dbReference type="InterPro" id="IPR011989">
    <property type="entry name" value="ARM-like"/>
</dbReference>
<evidence type="ECO:0000256" key="3">
    <source>
        <dbReference type="ARBA" id="ARBA00042347"/>
    </source>
</evidence>
<feature type="compositionally biased region" description="Basic and acidic residues" evidence="5">
    <location>
        <begin position="715"/>
        <end position="736"/>
    </location>
</feature>
<feature type="compositionally biased region" description="Acidic residues" evidence="5">
    <location>
        <begin position="652"/>
        <end position="670"/>
    </location>
</feature>
<feature type="region of interest" description="Disordered" evidence="5">
    <location>
        <begin position="584"/>
        <end position="608"/>
    </location>
</feature>
<dbReference type="STRING" id="6832.A0A553PT11"/>
<feature type="region of interest" description="Disordered" evidence="5">
    <location>
        <begin position="638"/>
        <end position="755"/>
    </location>
</feature>
<dbReference type="InterPro" id="IPR011009">
    <property type="entry name" value="Kinase-like_dom_sf"/>
</dbReference>
<dbReference type="PROSITE" id="PS50011">
    <property type="entry name" value="PROTEIN_KINASE_DOM"/>
    <property type="match status" value="1"/>
</dbReference>
<dbReference type="SUPFAM" id="SSF56112">
    <property type="entry name" value="Protein kinase-like (PK-like)"/>
    <property type="match status" value="1"/>
</dbReference>
<reference evidence="7 8" key="1">
    <citation type="journal article" date="2018" name="Nat. Ecol. Evol.">
        <title>Genomic signatures of mitonuclear coevolution across populations of Tigriopus californicus.</title>
        <authorList>
            <person name="Barreto F.S."/>
            <person name="Watson E.T."/>
            <person name="Lima T.G."/>
            <person name="Willett C.S."/>
            <person name="Edmands S."/>
            <person name="Li W."/>
            <person name="Burton R.S."/>
        </authorList>
    </citation>
    <scope>NUCLEOTIDE SEQUENCE [LARGE SCALE GENOMIC DNA]</scope>
    <source>
        <strain evidence="7 8">San Diego</strain>
    </source>
</reference>
<organism evidence="7 8">
    <name type="scientific">Tigriopus californicus</name>
    <name type="common">Marine copepod</name>
    <dbReference type="NCBI Taxonomy" id="6832"/>
    <lineage>
        <taxon>Eukaryota</taxon>
        <taxon>Metazoa</taxon>
        <taxon>Ecdysozoa</taxon>
        <taxon>Arthropoda</taxon>
        <taxon>Crustacea</taxon>
        <taxon>Multicrustacea</taxon>
        <taxon>Hexanauplia</taxon>
        <taxon>Copepoda</taxon>
        <taxon>Harpacticoida</taxon>
        <taxon>Harpacticidae</taxon>
        <taxon>Tigriopus</taxon>
    </lineage>
</organism>
<dbReference type="AlphaFoldDB" id="A0A553PT11"/>
<dbReference type="EMBL" id="VCGU01000001">
    <property type="protein sequence ID" value="TRY80821.1"/>
    <property type="molecule type" value="Genomic_DNA"/>
</dbReference>
<dbReference type="SUPFAM" id="SSF48371">
    <property type="entry name" value="ARM repeat"/>
    <property type="match status" value="1"/>
</dbReference>
<feature type="non-terminal residue" evidence="7">
    <location>
        <position position="1"/>
    </location>
</feature>
<evidence type="ECO:0000313" key="8">
    <source>
        <dbReference type="Proteomes" id="UP000318571"/>
    </source>
</evidence>
<evidence type="ECO:0000256" key="5">
    <source>
        <dbReference type="SAM" id="MobiDB-lite"/>
    </source>
</evidence>
<protein>
    <recommendedName>
        <fullName evidence="2">N-terminal kinase-like protein</fullName>
    </recommendedName>
    <alternativeName>
        <fullName evidence="3">SCY1-like protein 1</fullName>
    </alternativeName>
</protein>
<dbReference type="InterPro" id="IPR016024">
    <property type="entry name" value="ARM-type_fold"/>
</dbReference>
<dbReference type="OMA" id="NDTSWAG"/>
<gene>
    <name evidence="7" type="ORF">TCAL_07494</name>
</gene>
<name>A0A553PT11_TIGCA</name>
<comment type="function">
    <text evidence="4">Regulates COPI-mediated retrograde protein traffic at the interface between the Golgi apparatus and the endoplasmic reticulum. Involved in the maintenance of the Golgi apparatus morphology.</text>
</comment>
<feature type="compositionally biased region" description="Polar residues" evidence="5">
    <location>
        <begin position="585"/>
        <end position="603"/>
    </location>
</feature>
<sequence length="755" mass="83447">SGPGAAFATRFELGPEKDWTSGGASRSPALFRHYAAVDQSGPEPVPVSVFVCDQPEHLSAASLAVKRLKTLRHPAILTFLAAHEVEGVSVSLATESVTVLSAHLNDLDLQGVRGTPRNHYLAWGLYQVLRGVQFLTQDAHLRHNGLFGDAIYVNDAGDWKLFALDRVQPTSESALPAARFPNLAKYDSPEVHDAAKARVSTPWSRDMWGVGVIVWEVFNGPLPAAKNLGNLGEIPKKLCPLYMELVAANPSKRPNPRDKMDQLRRGTGYFKNPLLDTLMFLEELQIKEDSDKNRFYSELSAKLDGFPSHVCRFKILPELLKAYQFNNAGASILSPVFKIGQNLGSEDYVKMIIPCIVKLFASNDRNARFKLLNQVEHFVVHLESKVVNAEVFPHIQNGFLDQEPIIREKTVISMIYLAPKLTYANLDECAVTKHFSRLLRDEQAGIRTNTTVCLGKIARYLHYSTRQKILIPVFVAKMRDPFPPARIAAINALAATQQFYTIADTSTRVLPALCHALIDPELPVRKQAFKVIRGFIDKLDQVSENPALQEEMESEVKSTTSESKLLAATGWASWAVGAIGAKFYKTSNKPPEPPTSQTSNTIGSEKPVPVVAATSSGRKGLDEPPSTAESSLNELIEDDPEEGVGSGGSGWDDQDDWGSLEDNADFDDPEPSPLSAIERSFPQKVHISTPTQVKPRPPEDNDPWDDFDDPPIAVNKEEEKRLREEKREARKAELAAKRANKKAGPLKLGAKRAMD</sequence>
<feature type="domain" description="Protein kinase" evidence="6">
    <location>
        <begin position="1"/>
        <end position="275"/>
    </location>
</feature>
<comment type="caution">
    <text evidence="7">The sequence shown here is derived from an EMBL/GenBank/DDBJ whole genome shotgun (WGS) entry which is preliminary data.</text>
</comment>
<dbReference type="Gene3D" id="1.25.10.10">
    <property type="entry name" value="Leucine-rich Repeat Variant"/>
    <property type="match status" value="1"/>
</dbReference>
<dbReference type="PANTHER" id="PTHR12984:SF3">
    <property type="entry name" value="N-TERMINAL KINASE-LIKE PROTEIN"/>
    <property type="match status" value="1"/>
</dbReference>
<comment type="similarity">
    <text evidence="1">Belongs to the protein kinase superfamily.</text>
</comment>
<dbReference type="PANTHER" id="PTHR12984">
    <property type="entry name" value="SCY1-RELATED S/T PROTEIN KINASE-LIKE"/>
    <property type="match status" value="1"/>
</dbReference>
<evidence type="ECO:0000256" key="4">
    <source>
        <dbReference type="ARBA" id="ARBA00056114"/>
    </source>
</evidence>
<keyword evidence="8" id="KW-1185">Reference proteome</keyword>
<dbReference type="Gene3D" id="1.10.510.10">
    <property type="entry name" value="Transferase(Phosphotransferase) domain 1"/>
    <property type="match status" value="1"/>
</dbReference>
<evidence type="ECO:0000259" key="6">
    <source>
        <dbReference type="PROSITE" id="PS50011"/>
    </source>
</evidence>
<dbReference type="InterPro" id="IPR000719">
    <property type="entry name" value="Prot_kinase_dom"/>
</dbReference>
<dbReference type="GO" id="GO:0004672">
    <property type="term" value="F:protein kinase activity"/>
    <property type="evidence" value="ECO:0007669"/>
    <property type="project" value="InterPro"/>
</dbReference>
<evidence type="ECO:0000313" key="7">
    <source>
        <dbReference type="EMBL" id="TRY80821.1"/>
    </source>
</evidence>
<dbReference type="Proteomes" id="UP000318571">
    <property type="component" value="Chromosome 12"/>
</dbReference>
<dbReference type="GO" id="GO:0005524">
    <property type="term" value="F:ATP binding"/>
    <property type="evidence" value="ECO:0007669"/>
    <property type="project" value="InterPro"/>
</dbReference>
<evidence type="ECO:0000256" key="2">
    <source>
        <dbReference type="ARBA" id="ARBA00040972"/>
    </source>
</evidence>
<dbReference type="InterPro" id="IPR051177">
    <property type="entry name" value="CIK-Related_Protein"/>
</dbReference>
<feature type="compositionally biased region" description="Acidic residues" evidence="5">
    <location>
        <begin position="700"/>
        <end position="709"/>
    </location>
</feature>